<reference evidence="3" key="1">
    <citation type="submission" date="2022-08" db="UniProtKB">
        <authorList>
            <consortium name="EnsemblMetazoa"/>
        </authorList>
    </citation>
    <scope>IDENTIFICATION</scope>
</reference>
<dbReference type="Pfam" id="PF06382">
    <property type="entry name" value="Protamine_like"/>
    <property type="match status" value="1"/>
</dbReference>
<organism evidence="3">
    <name type="scientific">Anopheles coluzzii</name>
    <name type="common">African malaria mosquito</name>
    <dbReference type="NCBI Taxonomy" id="1518534"/>
    <lineage>
        <taxon>Eukaryota</taxon>
        <taxon>Metazoa</taxon>
        <taxon>Ecdysozoa</taxon>
        <taxon>Arthropoda</taxon>
        <taxon>Hexapoda</taxon>
        <taxon>Insecta</taxon>
        <taxon>Pterygota</taxon>
        <taxon>Neoptera</taxon>
        <taxon>Endopterygota</taxon>
        <taxon>Diptera</taxon>
        <taxon>Nematocera</taxon>
        <taxon>Culicoidea</taxon>
        <taxon>Culicidae</taxon>
        <taxon>Anophelinae</taxon>
        <taxon>Anopheles</taxon>
    </lineage>
</organism>
<keyword evidence="2" id="KW-1133">Transmembrane helix</keyword>
<dbReference type="EnsemblMetazoa" id="ACOM032498-RA">
    <property type="protein sequence ID" value="ACOM032498-PA.1"/>
    <property type="gene ID" value="ACOM032498"/>
</dbReference>
<accession>A0A8W7PIV0</accession>
<evidence type="ECO:0008006" key="4">
    <source>
        <dbReference type="Google" id="ProtNLM"/>
    </source>
</evidence>
<evidence type="ECO:0000256" key="2">
    <source>
        <dbReference type="SAM" id="Phobius"/>
    </source>
</evidence>
<protein>
    <recommendedName>
        <fullName evidence="4">HMG box domain-containing protein</fullName>
    </recommendedName>
</protein>
<feature type="transmembrane region" description="Helical" evidence="2">
    <location>
        <begin position="118"/>
        <end position="142"/>
    </location>
</feature>
<dbReference type="Gene3D" id="1.10.30.10">
    <property type="entry name" value="High mobility group box domain"/>
    <property type="match status" value="1"/>
</dbReference>
<evidence type="ECO:0000256" key="1">
    <source>
        <dbReference type="SAM" id="MobiDB-lite"/>
    </source>
</evidence>
<feature type="region of interest" description="Disordered" evidence="1">
    <location>
        <begin position="1"/>
        <end position="33"/>
    </location>
</feature>
<dbReference type="SUPFAM" id="SSF47095">
    <property type="entry name" value="HMG-box"/>
    <property type="match status" value="1"/>
</dbReference>
<dbReference type="InterPro" id="IPR024460">
    <property type="entry name" value="Protamine-like"/>
</dbReference>
<keyword evidence="2" id="KW-0472">Membrane</keyword>
<dbReference type="AlphaFoldDB" id="A0A8W7PIV0"/>
<dbReference type="Proteomes" id="UP000075882">
    <property type="component" value="Unassembled WGS sequence"/>
</dbReference>
<evidence type="ECO:0000313" key="3">
    <source>
        <dbReference type="EnsemblMetazoa" id="ACOM032498-PA.1"/>
    </source>
</evidence>
<dbReference type="GO" id="GO:0035092">
    <property type="term" value="P:sperm DNA condensation"/>
    <property type="evidence" value="ECO:0007669"/>
    <property type="project" value="InterPro"/>
</dbReference>
<dbReference type="VEuPathDB" id="VectorBase:ACON2_040654"/>
<dbReference type="GO" id="GO:0005634">
    <property type="term" value="C:nucleus"/>
    <property type="evidence" value="ECO:0007669"/>
    <property type="project" value="UniProtKB-ARBA"/>
</dbReference>
<dbReference type="InterPro" id="IPR036910">
    <property type="entry name" value="HMG_box_dom_sf"/>
</dbReference>
<sequence>MASRQDKTKRETNAPPPDSSMARNSGAGVCKPGKQTRNPYLNFLRDFRRKNCHLPVVEVVRQGAAQWRHMTDEQKLPYVKIAFYTPLKRRRCPLGSAALPSFEPPPLASSESLLADRIALGVVVVVVVVLVVVVLAGALVLVDIVPPETGLMDDDEEDFWDDCFEVRSREGTAWELLDPDASGRALEESEWKDEADRFLLIAAT</sequence>
<keyword evidence="2" id="KW-0812">Transmembrane</keyword>
<feature type="compositionally biased region" description="Basic and acidic residues" evidence="1">
    <location>
        <begin position="1"/>
        <end position="12"/>
    </location>
</feature>
<dbReference type="CDD" id="cd00084">
    <property type="entry name" value="HMG-box_SF"/>
    <property type="match status" value="1"/>
</dbReference>
<proteinExistence type="predicted"/>
<name>A0A8W7PIV0_ANOCL</name>